<feature type="coiled-coil region" evidence="1">
    <location>
        <begin position="16"/>
        <end position="46"/>
    </location>
</feature>
<protein>
    <recommendedName>
        <fullName evidence="4">Prefoldin subunit 1</fullName>
    </recommendedName>
</protein>
<dbReference type="Proteomes" id="UP000247409">
    <property type="component" value="Unassembled WGS sequence"/>
</dbReference>
<gene>
    <name evidence="2" type="ORF">BWQ96_03262</name>
</gene>
<keyword evidence="3" id="KW-1185">Reference proteome</keyword>
<comment type="caution">
    <text evidence="2">The sequence shown here is derived from an EMBL/GenBank/DDBJ whole genome shotgun (WGS) entry which is preliminary data.</text>
</comment>
<keyword evidence="1" id="KW-0175">Coiled coil</keyword>
<accession>A0A2V3IXN6</accession>
<proteinExistence type="predicted"/>
<evidence type="ECO:0008006" key="4">
    <source>
        <dbReference type="Google" id="ProtNLM"/>
    </source>
</evidence>
<reference evidence="2 3" key="1">
    <citation type="journal article" date="2018" name="Mol. Biol. Evol.">
        <title>Analysis of the draft genome of the red seaweed Gracilariopsis chorda provides insights into genome size evolution in Rhodophyta.</title>
        <authorList>
            <person name="Lee J."/>
            <person name="Yang E.C."/>
            <person name="Graf L."/>
            <person name="Yang J.H."/>
            <person name="Qiu H."/>
            <person name="Zel Zion U."/>
            <person name="Chan C.X."/>
            <person name="Stephens T.G."/>
            <person name="Weber A.P.M."/>
            <person name="Boo G.H."/>
            <person name="Boo S.M."/>
            <person name="Kim K.M."/>
            <person name="Shin Y."/>
            <person name="Jung M."/>
            <person name="Lee S.J."/>
            <person name="Yim H.S."/>
            <person name="Lee J.H."/>
            <person name="Bhattacharya D."/>
            <person name="Yoon H.S."/>
        </authorList>
    </citation>
    <scope>NUCLEOTIDE SEQUENCE [LARGE SCALE GENOMIC DNA]</scope>
    <source>
        <strain evidence="2 3">SKKU-2015</strain>
        <tissue evidence="2">Whole body</tissue>
    </source>
</reference>
<evidence type="ECO:0000313" key="3">
    <source>
        <dbReference type="Proteomes" id="UP000247409"/>
    </source>
</evidence>
<organism evidence="2 3">
    <name type="scientific">Gracilariopsis chorda</name>
    <dbReference type="NCBI Taxonomy" id="448386"/>
    <lineage>
        <taxon>Eukaryota</taxon>
        <taxon>Rhodophyta</taxon>
        <taxon>Florideophyceae</taxon>
        <taxon>Rhodymeniophycidae</taxon>
        <taxon>Gracilariales</taxon>
        <taxon>Gracilariaceae</taxon>
        <taxon>Gracilariopsis</taxon>
    </lineage>
</organism>
<evidence type="ECO:0000313" key="2">
    <source>
        <dbReference type="EMBL" id="PXF46924.1"/>
    </source>
</evidence>
<dbReference type="AlphaFoldDB" id="A0A2V3IXN6"/>
<name>A0A2V3IXN6_9FLOR</name>
<dbReference type="SUPFAM" id="SSF46579">
    <property type="entry name" value="Prefoldin"/>
    <property type="match status" value="1"/>
</dbReference>
<evidence type="ECO:0000256" key="1">
    <source>
        <dbReference type="SAM" id="Coils"/>
    </source>
</evidence>
<dbReference type="InterPro" id="IPR009053">
    <property type="entry name" value="Prefoldin"/>
</dbReference>
<sequence length="105" mass="12148">MLIDDALRRQQILTELELHKSQSSQLEDRCKKLEEAIEALKNKEDEPILYCFGQPAFLQVSVGKARSLLRQEKSAVWEEVERAQRAIVKLERRLQGISDVQENGK</sequence>
<dbReference type="Gene3D" id="1.10.287.370">
    <property type="match status" value="1"/>
</dbReference>
<dbReference type="EMBL" id="NBIV01000031">
    <property type="protein sequence ID" value="PXF46924.1"/>
    <property type="molecule type" value="Genomic_DNA"/>
</dbReference>